<keyword evidence="2" id="KW-1185">Reference proteome</keyword>
<dbReference type="InterPro" id="IPR049156">
    <property type="entry name" value="Phage_chap_TAC_15-like"/>
</dbReference>
<comment type="caution">
    <text evidence="1">The sequence shown here is derived from an EMBL/GenBank/DDBJ whole genome shotgun (WGS) entry which is preliminary data.</text>
</comment>
<accession>A0A5D8QG58</accession>
<proteinExistence type="predicted"/>
<dbReference type="EMBL" id="VTPS01000001">
    <property type="protein sequence ID" value="TZE83535.1"/>
    <property type="molecule type" value="Genomic_DNA"/>
</dbReference>
<gene>
    <name evidence="1" type="ORF">FWJ32_01245</name>
</gene>
<sequence>MKQFEPKQVTIGGNVFYIFPFPAFKASNLSGELAALAIPLLGSLAPFLGVKKPDGSETSLLDIDVEDAAPAIAGAFNSISGDKVESLMKKLLITGKNITVELEDGEEPQRLTEDLANELFCGEVQNMFILAFEVIRVNFAGFFRKLGGQSGAVVEKFMKQMK</sequence>
<organism evidence="1 2">
    <name type="scientific">Calorimonas adulescens</name>
    <dbReference type="NCBI Taxonomy" id="2606906"/>
    <lineage>
        <taxon>Bacteria</taxon>
        <taxon>Bacillati</taxon>
        <taxon>Bacillota</taxon>
        <taxon>Clostridia</taxon>
        <taxon>Thermoanaerobacterales</taxon>
        <taxon>Thermoanaerobacteraceae</taxon>
        <taxon>Calorimonas</taxon>
    </lineage>
</organism>
<dbReference type="Pfam" id="PF21822">
    <property type="entry name" value="Phage_TAC_15"/>
    <property type="match status" value="1"/>
</dbReference>
<reference evidence="1 2" key="1">
    <citation type="submission" date="2019-08" db="EMBL/GenBank/DDBJ databases">
        <title>Calorimonas adulescens gen. nov., sp. nov., an anaerobic thermophilic bacterium from Sakhalin hot spring.</title>
        <authorList>
            <person name="Khomyakova M.A."/>
            <person name="Merkel A.Y."/>
            <person name="Novikov A."/>
            <person name="Bonch-Osmolovskaya E.A."/>
            <person name="Slobodkin A.I."/>
        </authorList>
    </citation>
    <scope>NUCLEOTIDE SEQUENCE [LARGE SCALE GENOMIC DNA]</scope>
    <source>
        <strain evidence="1 2">A05MB</strain>
    </source>
</reference>
<evidence type="ECO:0000313" key="2">
    <source>
        <dbReference type="Proteomes" id="UP000322976"/>
    </source>
</evidence>
<dbReference type="RefSeq" id="WP_149544153.1">
    <property type="nucleotide sequence ID" value="NZ_VTPS01000001.1"/>
</dbReference>
<dbReference type="AlphaFoldDB" id="A0A5D8QG58"/>
<name>A0A5D8QG58_9THEO</name>
<protein>
    <submittedName>
        <fullName evidence="1">Uncharacterized protein</fullName>
    </submittedName>
</protein>
<evidence type="ECO:0000313" key="1">
    <source>
        <dbReference type="EMBL" id="TZE83535.1"/>
    </source>
</evidence>
<dbReference type="Proteomes" id="UP000322976">
    <property type="component" value="Unassembled WGS sequence"/>
</dbReference>